<comment type="catalytic activity">
    <reaction evidence="7">
        <text>N(1)-(5-phospho-beta-D-ribosyl)glycinamide + formate + ATP = N(2)-formyl-N(1)-(5-phospho-beta-D-ribosyl)glycinamide + ADP + phosphate + H(+)</text>
        <dbReference type="Rhea" id="RHEA:24829"/>
        <dbReference type="ChEBI" id="CHEBI:15378"/>
        <dbReference type="ChEBI" id="CHEBI:15740"/>
        <dbReference type="ChEBI" id="CHEBI:30616"/>
        <dbReference type="ChEBI" id="CHEBI:43474"/>
        <dbReference type="ChEBI" id="CHEBI:143788"/>
        <dbReference type="ChEBI" id="CHEBI:147286"/>
        <dbReference type="ChEBI" id="CHEBI:456216"/>
        <dbReference type="EC" id="6.3.1.21"/>
    </reaction>
</comment>
<dbReference type="PANTHER" id="PTHR43055">
    <property type="entry name" value="FORMATE-DEPENDENT PHOSPHORIBOSYLGLYCINAMIDE FORMYLTRANSFERASE"/>
    <property type="match status" value="1"/>
</dbReference>
<feature type="binding site" evidence="7">
    <location>
        <begin position="186"/>
        <end position="189"/>
    </location>
    <ligand>
        <name>ATP</name>
        <dbReference type="ChEBI" id="CHEBI:30616"/>
    </ligand>
</feature>
<dbReference type="Pfam" id="PF21244">
    <property type="entry name" value="PurT_C"/>
    <property type="match status" value="1"/>
</dbReference>
<dbReference type="InterPro" id="IPR054350">
    <property type="entry name" value="PurT/PurK_preATP-grasp"/>
</dbReference>
<keyword evidence="3 7" id="KW-0547">Nucleotide-binding</keyword>
<dbReference type="PANTHER" id="PTHR43055:SF1">
    <property type="entry name" value="FORMATE-DEPENDENT PHOSPHORIBOSYLGLYCINAMIDE FORMYLTRANSFERASE"/>
    <property type="match status" value="1"/>
</dbReference>
<dbReference type="InterPro" id="IPR011761">
    <property type="entry name" value="ATP-grasp"/>
</dbReference>
<feature type="binding site" evidence="7">
    <location>
        <begin position="13"/>
        <end position="14"/>
    </location>
    <ligand>
        <name>N(1)-(5-phospho-beta-D-ribosyl)glycinamide</name>
        <dbReference type="ChEBI" id="CHEBI:143788"/>
    </ligand>
</feature>
<comment type="similarity">
    <text evidence="7">Belongs to the PurK/PurT family.</text>
</comment>
<feature type="binding site" evidence="7">
    <location>
        <begin position="358"/>
        <end position="359"/>
    </location>
    <ligand>
        <name>N(1)-(5-phospho-beta-D-ribosyl)glycinamide</name>
        <dbReference type="ChEBI" id="CHEBI:143788"/>
    </ligand>
</feature>
<feature type="binding site" evidence="7">
    <location>
        <position position="270"/>
    </location>
    <ligand>
        <name>Mg(2+)</name>
        <dbReference type="ChEBI" id="CHEBI:18420"/>
    </ligand>
</feature>
<evidence type="ECO:0000256" key="2">
    <source>
        <dbReference type="ARBA" id="ARBA00022723"/>
    </source>
</evidence>
<dbReference type="Gene3D" id="3.40.50.20">
    <property type="match status" value="1"/>
</dbReference>
<evidence type="ECO:0000256" key="1">
    <source>
        <dbReference type="ARBA" id="ARBA00022598"/>
    </source>
</evidence>
<comment type="subunit">
    <text evidence="7">Homodimer.</text>
</comment>
<feature type="binding site" evidence="7">
    <location>
        <position position="277"/>
    </location>
    <ligand>
        <name>N(1)-(5-phospho-beta-D-ribosyl)glycinamide</name>
        <dbReference type="ChEBI" id="CHEBI:143788"/>
    </ligand>
</feature>
<dbReference type="NCBIfam" id="TIGR01142">
    <property type="entry name" value="purT"/>
    <property type="match status" value="1"/>
</dbReference>
<evidence type="ECO:0000313" key="9">
    <source>
        <dbReference type="EMBL" id="MCL6729230.1"/>
    </source>
</evidence>
<organism evidence="9 10">
    <name type="scientific">Sphingomonas hankyongi</name>
    <dbReference type="NCBI Taxonomy" id="2908209"/>
    <lineage>
        <taxon>Bacteria</taxon>
        <taxon>Pseudomonadati</taxon>
        <taxon>Pseudomonadota</taxon>
        <taxon>Alphaproteobacteria</taxon>
        <taxon>Sphingomonadales</taxon>
        <taxon>Sphingomonadaceae</taxon>
        <taxon>Sphingomonas</taxon>
    </lineage>
</organism>
<dbReference type="EMBL" id="JAMGBE010000001">
    <property type="protein sequence ID" value="MCL6729230.1"/>
    <property type="molecule type" value="Genomic_DNA"/>
</dbReference>
<accession>A0ABT0S0Y5</accession>
<evidence type="ECO:0000256" key="7">
    <source>
        <dbReference type="HAMAP-Rule" id="MF_01643"/>
    </source>
</evidence>
<feature type="binding site" evidence="7">
    <location>
        <position position="194"/>
    </location>
    <ligand>
        <name>ATP</name>
        <dbReference type="ChEBI" id="CHEBI:30616"/>
    </ligand>
</feature>
<keyword evidence="6 7" id="KW-0460">Magnesium</keyword>
<comment type="function">
    <text evidence="7">Involved in the de novo purine biosynthesis. Catalyzes the transfer of formate to 5-phospho-ribosyl-glycinamide (GAR), producing 5-phospho-ribosyl-N-formylglycinamide (FGAR). Formate is provided by PurU via hydrolysis of 10-formyl-tetrahydrofolate.</text>
</comment>
<keyword evidence="10" id="KW-1185">Reference proteome</keyword>
<keyword evidence="5 7" id="KW-0067">ATP-binding</keyword>
<dbReference type="InterPro" id="IPR003135">
    <property type="entry name" value="ATP-grasp_carboxylate-amine"/>
</dbReference>
<protein>
    <recommendedName>
        <fullName evidence="7">Formate-dependent phosphoribosylglycinamide formyltransferase</fullName>
        <ecNumber evidence="7">6.3.1.21</ecNumber>
    </recommendedName>
    <alternativeName>
        <fullName evidence="7">5'-phosphoribosylglycinamide transformylase 2</fullName>
    </alternativeName>
    <alternativeName>
        <fullName evidence="7">Formate-dependent GAR transformylase</fullName>
    </alternativeName>
    <alternativeName>
        <fullName evidence="7">GAR transformylase 2</fullName>
        <shortName evidence="7">GART 2</shortName>
    </alternativeName>
    <alternativeName>
        <fullName evidence="7">Non-folate glycinamide ribonucleotide transformylase</fullName>
    </alternativeName>
    <alternativeName>
        <fullName evidence="7">Phosphoribosylglycinamide formyltransferase 2</fullName>
    </alternativeName>
</protein>
<dbReference type="InterPro" id="IPR016185">
    <property type="entry name" value="PreATP-grasp_dom_sf"/>
</dbReference>
<dbReference type="RefSeq" id="WP_249830705.1">
    <property type="nucleotide sequence ID" value="NZ_JAMGBE010000001.1"/>
</dbReference>
<dbReference type="Pfam" id="PF22660">
    <property type="entry name" value="RS_preATP-grasp-like"/>
    <property type="match status" value="1"/>
</dbReference>
<comment type="pathway">
    <text evidence="7">Purine metabolism; IMP biosynthesis via de novo pathway; N(2)-formyl-N(1)-(5-phospho-D-ribosyl)glycinamide from N(1)-(5-phospho-D-ribosyl)glycinamide (formate route): step 1/1.</text>
</comment>
<reference evidence="9" key="1">
    <citation type="submission" date="2022-05" db="EMBL/GenBank/DDBJ databases">
        <authorList>
            <person name="Jo J.-H."/>
            <person name="Im W.-T."/>
        </authorList>
    </citation>
    <scope>NUCLEOTIDE SEQUENCE</scope>
    <source>
        <strain evidence="9">SE220</strain>
    </source>
</reference>
<dbReference type="InterPro" id="IPR005862">
    <property type="entry name" value="PurT"/>
</dbReference>
<dbReference type="NCBIfam" id="NF006766">
    <property type="entry name" value="PRK09288.1"/>
    <property type="match status" value="1"/>
</dbReference>
<gene>
    <name evidence="7 9" type="primary">purT</name>
    <name evidence="9" type="ORF">LZ538_04065</name>
</gene>
<name>A0ABT0S0Y5_9SPHN</name>
<evidence type="ECO:0000256" key="5">
    <source>
        <dbReference type="ARBA" id="ARBA00022840"/>
    </source>
</evidence>
<feature type="binding site" evidence="7">
    <location>
        <position position="73"/>
    </location>
    <ligand>
        <name>N(1)-(5-phospho-beta-D-ribosyl)glycinamide</name>
        <dbReference type="ChEBI" id="CHEBI:143788"/>
    </ligand>
</feature>
<evidence type="ECO:0000256" key="3">
    <source>
        <dbReference type="ARBA" id="ARBA00022741"/>
    </source>
</evidence>
<keyword evidence="2 7" id="KW-0479">Metal-binding</keyword>
<feature type="binding site" evidence="7">
    <location>
        <position position="146"/>
    </location>
    <ligand>
        <name>ATP</name>
        <dbReference type="ChEBI" id="CHEBI:30616"/>
    </ligand>
</feature>
<dbReference type="EC" id="6.3.1.21" evidence="7"/>
<dbReference type="InterPro" id="IPR048740">
    <property type="entry name" value="PurT_C"/>
</dbReference>
<sequence length="391" mass="42107">MYLATLMLLGSGELGREFGIAAKRLGCRLIACDRYAGAPAMQIADASEVFAMLDGAALRAAVEKHKPDFIIPEIEAIDTATLAQLEGEGWRVVPSAKAVQLTMNRDGIRDFAARELGLVTSKYRFSESRDEAIAAAEEIGLPCVIKPVMSSSGKGQTVAKTAQDVGKAYGYAVANMRGDRPRVIVEEFVEFDSEITLLTIATKDGILFCPPIGHRQEAGDYRESWQPAGIPREALHSARHQSRKVVEALGGHGIFGVEFFVRGDQAIFSELSPRPHDTGMVTLISQAPNEFELHLRAILGLPIPSIELIGPSASAVILADRESDSFHYEGVEEALAVGAPGSPVDLRIFAKPNTLKNRRMGVTLARAESAESAVARAVAAAGRVRIRYDGK</sequence>
<proteinExistence type="inferred from homology"/>
<dbReference type="InterPro" id="IPR013815">
    <property type="entry name" value="ATP_grasp_subdomain_1"/>
</dbReference>
<evidence type="ECO:0000256" key="4">
    <source>
        <dbReference type="ARBA" id="ARBA00022755"/>
    </source>
</evidence>
<keyword evidence="4 7" id="KW-0658">Purine biosynthesis</keyword>
<evidence type="ECO:0000256" key="6">
    <source>
        <dbReference type="ARBA" id="ARBA00022842"/>
    </source>
</evidence>
<feature type="binding site" evidence="7">
    <location>
        <position position="258"/>
    </location>
    <ligand>
        <name>Mg(2+)</name>
        <dbReference type="ChEBI" id="CHEBI:18420"/>
    </ligand>
</feature>
<dbReference type="Proteomes" id="UP001165342">
    <property type="component" value="Unassembled WGS sequence"/>
</dbReference>
<dbReference type="SUPFAM" id="SSF56059">
    <property type="entry name" value="Glutathione synthetase ATP-binding domain-like"/>
    <property type="match status" value="1"/>
</dbReference>
<keyword evidence="9" id="KW-0808">Transferase</keyword>
<evidence type="ECO:0000259" key="8">
    <source>
        <dbReference type="PROSITE" id="PS50975"/>
    </source>
</evidence>
<dbReference type="Gene3D" id="3.30.1490.20">
    <property type="entry name" value="ATP-grasp fold, A domain"/>
    <property type="match status" value="1"/>
</dbReference>
<feature type="domain" description="ATP-grasp" evidence="8">
    <location>
        <begin position="110"/>
        <end position="299"/>
    </location>
</feature>
<comment type="caution">
    <text evidence="9">The sequence shown here is derived from an EMBL/GenBank/DDBJ whole genome shotgun (WGS) entry which is preliminary data.</text>
</comment>
<keyword evidence="1 7" id="KW-0436">Ligase</keyword>
<dbReference type="GO" id="GO:0016740">
    <property type="term" value="F:transferase activity"/>
    <property type="evidence" value="ECO:0007669"/>
    <property type="project" value="UniProtKB-KW"/>
</dbReference>
<dbReference type="Pfam" id="PF02222">
    <property type="entry name" value="ATP-grasp"/>
    <property type="match status" value="1"/>
</dbReference>
<feature type="binding site" evidence="7">
    <location>
        <position position="105"/>
    </location>
    <ligand>
        <name>ATP</name>
        <dbReference type="ChEBI" id="CHEBI:30616"/>
    </ligand>
</feature>
<dbReference type="PROSITE" id="PS50975">
    <property type="entry name" value="ATP_GRASP"/>
    <property type="match status" value="1"/>
</dbReference>
<feature type="binding site" evidence="7">
    <location>
        <begin position="151"/>
        <end position="156"/>
    </location>
    <ligand>
        <name>ATP</name>
        <dbReference type="ChEBI" id="CHEBI:30616"/>
    </ligand>
</feature>
<dbReference type="SUPFAM" id="SSF52440">
    <property type="entry name" value="PreATP-grasp domain"/>
    <property type="match status" value="1"/>
</dbReference>
<dbReference type="Gene3D" id="3.30.470.20">
    <property type="entry name" value="ATP-grasp fold, B domain"/>
    <property type="match status" value="1"/>
</dbReference>
<evidence type="ECO:0000313" key="10">
    <source>
        <dbReference type="Proteomes" id="UP001165342"/>
    </source>
</evidence>
<feature type="binding site" evidence="7">
    <location>
        <position position="351"/>
    </location>
    <ligand>
        <name>N(1)-(5-phospho-beta-D-ribosyl)glycinamide</name>
        <dbReference type="ChEBI" id="CHEBI:143788"/>
    </ligand>
</feature>
<dbReference type="HAMAP" id="MF_01643">
    <property type="entry name" value="PurT"/>
    <property type="match status" value="1"/>
</dbReference>